<dbReference type="Proteomes" id="UP001153331">
    <property type="component" value="Unassembled WGS sequence"/>
</dbReference>
<keyword evidence="2" id="KW-1185">Reference proteome</keyword>
<name>A0ACC2IF97_9PLEO</name>
<reference evidence="1" key="1">
    <citation type="submission" date="2022-11" db="EMBL/GenBank/DDBJ databases">
        <title>Genome Sequence of Boeremia exigua.</title>
        <authorList>
            <person name="Buettner E."/>
        </authorList>
    </citation>
    <scope>NUCLEOTIDE SEQUENCE</scope>
    <source>
        <strain evidence="1">CU02</strain>
    </source>
</reference>
<protein>
    <submittedName>
        <fullName evidence="1">Uncharacterized protein</fullName>
    </submittedName>
</protein>
<accession>A0ACC2IF97</accession>
<dbReference type="EMBL" id="JAPHNI010000229">
    <property type="protein sequence ID" value="KAJ8113822.1"/>
    <property type="molecule type" value="Genomic_DNA"/>
</dbReference>
<evidence type="ECO:0000313" key="2">
    <source>
        <dbReference type="Proteomes" id="UP001153331"/>
    </source>
</evidence>
<proteinExistence type="predicted"/>
<gene>
    <name evidence="1" type="ORF">OPT61_g4146</name>
</gene>
<organism evidence="1 2">
    <name type="scientific">Boeremia exigua</name>
    <dbReference type="NCBI Taxonomy" id="749465"/>
    <lineage>
        <taxon>Eukaryota</taxon>
        <taxon>Fungi</taxon>
        <taxon>Dikarya</taxon>
        <taxon>Ascomycota</taxon>
        <taxon>Pezizomycotina</taxon>
        <taxon>Dothideomycetes</taxon>
        <taxon>Pleosporomycetidae</taxon>
        <taxon>Pleosporales</taxon>
        <taxon>Pleosporineae</taxon>
        <taxon>Didymellaceae</taxon>
        <taxon>Boeremia</taxon>
    </lineage>
</organism>
<evidence type="ECO:0000313" key="1">
    <source>
        <dbReference type="EMBL" id="KAJ8113822.1"/>
    </source>
</evidence>
<sequence>MKPSFNFVNLKHPDDLKDGETQLRIRRLAMTEVGKARRKPRTKRGRTEFVLQLRNTTTEPLLINRFGGGPIDSFGRYPIELDSEDRALLANSKRLGVLKDPLLMSMSLQSWQQPSQPAERILDNAQALAHHQKALRLARKMFNDPANQTSDEAIGTIVSFTCHHALLGGFASGEYMQHQKALLKIIDLRGGFDTIDKEYLRITISWSDLMGSFAQDMPPAVPLPLKWEIDSSLPPGIPRLRKPISLSWKQQLPMQLDWVFIFDDIVQLVSLDFAFNEHQFELALTSGSWIEPTVHRLLSIRPLQLGTDRGYVMEEVCRLGTLLFLAPLWRHLGHYHLQTKAISRNLQLVLLQYKAEWNELKPLLVWALYFAALETSDSAERSHFALMLSMIMTSSHLQDWSELVDIVRGVLWVDRVSAGNDESIRNEVMQIMSGNFAVPDPEKRIPMSGDDFSSLGDG</sequence>
<comment type="caution">
    <text evidence="1">The sequence shown here is derived from an EMBL/GenBank/DDBJ whole genome shotgun (WGS) entry which is preliminary data.</text>
</comment>